<evidence type="ECO:0000256" key="1">
    <source>
        <dbReference type="ARBA" id="ARBA00023125"/>
    </source>
</evidence>
<evidence type="ECO:0000256" key="2">
    <source>
        <dbReference type="PROSITE-ProRule" id="PRU00335"/>
    </source>
</evidence>
<dbReference type="EMBL" id="CP035758">
    <property type="protein sequence ID" value="QBD79340.1"/>
    <property type="molecule type" value="Genomic_DNA"/>
</dbReference>
<dbReference type="GO" id="GO:0003700">
    <property type="term" value="F:DNA-binding transcription factor activity"/>
    <property type="evidence" value="ECO:0007669"/>
    <property type="project" value="TreeGrafter"/>
</dbReference>
<keyword evidence="1 2" id="KW-0238">DNA-binding</keyword>
<dbReference type="KEGG" id="kbs:EPA93_26465"/>
<evidence type="ECO:0000313" key="4">
    <source>
        <dbReference type="EMBL" id="QBD79340.1"/>
    </source>
</evidence>
<dbReference type="OrthoDB" id="9814200at2"/>
<dbReference type="InterPro" id="IPR001647">
    <property type="entry name" value="HTH_TetR"/>
</dbReference>
<sequence>MARTPKIVEDRKEQILDAAMRVFAQKGFNRTTNKDIAQEAGITPGLIYHYFANKEALLKELMAERSPARVLRTASPQLLEQPPAAFFHFLIMQVLSVADGEQFSQFARIFLPEVLHNPGIAPVSISFLQDVIAFIANYLQTQMDRGVIRSMDASLTAQTIVGCVIGFIMRRIVFQDPQAKQYTHAQIADTIISTTMQGLLPRQ</sequence>
<dbReference type="PRINTS" id="PR00455">
    <property type="entry name" value="HTHTETR"/>
</dbReference>
<keyword evidence="5" id="KW-1185">Reference proteome</keyword>
<dbReference type="SUPFAM" id="SSF46689">
    <property type="entry name" value="Homeodomain-like"/>
    <property type="match status" value="1"/>
</dbReference>
<dbReference type="PANTHER" id="PTHR30055">
    <property type="entry name" value="HTH-TYPE TRANSCRIPTIONAL REGULATOR RUTR"/>
    <property type="match status" value="1"/>
</dbReference>
<dbReference type="Gene3D" id="1.10.357.10">
    <property type="entry name" value="Tetracycline Repressor, domain 2"/>
    <property type="match status" value="1"/>
</dbReference>
<proteinExistence type="predicted"/>
<dbReference type="PANTHER" id="PTHR30055:SF226">
    <property type="entry name" value="HTH-TYPE TRANSCRIPTIONAL REGULATOR PKSA"/>
    <property type="match status" value="1"/>
</dbReference>
<dbReference type="GO" id="GO:0000976">
    <property type="term" value="F:transcription cis-regulatory region binding"/>
    <property type="evidence" value="ECO:0007669"/>
    <property type="project" value="TreeGrafter"/>
</dbReference>
<dbReference type="Proteomes" id="UP000290365">
    <property type="component" value="Chromosome"/>
</dbReference>
<feature type="domain" description="HTH tetR-type" evidence="3">
    <location>
        <begin position="9"/>
        <end position="69"/>
    </location>
</feature>
<dbReference type="InterPro" id="IPR009057">
    <property type="entry name" value="Homeodomain-like_sf"/>
</dbReference>
<feature type="DNA-binding region" description="H-T-H motif" evidence="2">
    <location>
        <begin position="32"/>
        <end position="51"/>
    </location>
</feature>
<organism evidence="4 5">
    <name type="scientific">Ktedonosporobacter rubrisoli</name>
    <dbReference type="NCBI Taxonomy" id="2509675"/>
    <lineage>
        <taxon>Bacteria</taxon>
        <taxon>Bacillati</taxon>
        <taxon>Chloroflexota</taxon>
        <taxon>Ktedonobacteria</taxon>
        <taxon>Ktedonobacterales</taxon>
        <taxon>Ktedonosporobacteraceae</taxon>
        <taxon>Ktedonosporobacter</taxon>
    </lineage>
</organism>
<name>A0A4P6JVH9_KTERU</name>
<dbReference type="InterPro" id="IPR036271">
    <property type="entry name" value="Tet_transcr_reg_TetR-rel_C_sf"/>
</dbReference>
<reference evidence="4 5" key="1">
    <citation type="submission" date="2019-01" db="EMBL/GenBank/DDBJ databases">
        <title>Ktedonosporobacter rubrisoli SCAWS-G2.</title>
        <authorList>
            <person name="Huang Y."/>
            <person name="Yan B."/>
        </authorList>
    </citation>
    <scope>NUCLEOTIDE SEQUENCE [LARGE SCALE GENOMIC DNA]</scope>
    <source>
        <strain evidence="4 5">SCAWS-G2</strain>
    </source>
</reference>
<dbReference type="RefSeq" id="WP_129890393.1">
    <property type="nucleotide sequence ID" value="NZ_CP035758.1"/>
</dbReference>
<dbReference type="Pfam" id="PF00440">
    <property type="entry name" value="TetR_N"/>
    <property type="match status" value="1"/>
</dbReference>
<dbReference type="PROSITE" id="PS50977">
    <property type="entry name" value="HTH_TETR_2"/>
    <property type="match status" value="1"/>
</dbReference>
<dbReference type="InterPro" id="IPR050109">
    <property type="entry name" value="HTH-type_TetR-like_transc_reg"/>
</dbReference>
<dbReference type="SUPFAM" id="SSF48498">
    <property type="entry name" value="Tetracyclin repressor-like, C-terminal domain"/>
    <property type="match status" value="1"/>
</dbReference>
<gene>
    <name evidence="4" type="ORF">EPA93_26465</name>
</gene>
<protein>
    <submittedName>
        <fullName evidence="4">TetR/AcrR family transcriptional regulator</fullName>
    </submittedName>
</protein>
<dbReference type="Pfam" id="PF14246">
    <property type="entry name" value="TetR_C_7"/>
    <property type="match status" value="1"/>
</dbReference>
<dbReference type="AlphaFoldDB" id="A0A4P6JVH9"/>
<dbReference type="InterPro" id="IPR039536">
    <property type="entry name" value="TetR_C_Proteobacteria"/>
</dbReference>
<evidence type="ECO:0000259" key="3">
    <source>
        <dbReference type="PROSITE" id="PS50977"/>
    </source>
</evidence>
<evidence type="ECO:0000313" key="5">
    <source>
        <dbReference type="Proteomes" id="UP000290365"/>
    </source>
</evidence>
<accession>A0A4P6JVH9</accession>